<evidence type="ECO:0000259" key="1">
    <source>
        <dbReference type="Pfam" id="PF01548"/>
    </source>
</evidence>
<evidence type="ECO:0000313" key="3">
    <source>
        <dbReference type="EMBL" id="UQA90554.1"/>
    </source>
</evidence>
<dbReference type="EMBL" id="CP086322">
    <property type="protein sequence ID" value="UQA90554.1"/>
    <property type="molecule type" value="Genomic_DNA"/>
</dbReference>
<dbReference type="Pfam" id="PF02371">
    <property type="entry name" value="Transposase_20"/>
    <property type="match status" value="1"/>
</dbReference>
<dbReference type="PANTHER" id="PTHR33055">
    <property type="entry name" value="TRANSPOSASE FOR INSERTION SEQUENCE ELEMENT IS1111A"/>
    <property type="match status" value="1"/>
</dbReference>
<keyword evidence="4" id="KW-1185">Reference proteome</keyword>
<dbReference type="InterPro" id="IPR047650">
    <property type="entry name" value="Transpos_IS110"/>
</dbReference>
<name>A0ABY4M110_9ACTN</name>
<dbReference type="Pfam" id="PF01548">
    <property type="entry name" value="DEDD_Tnp_IS110"/>
    <property type="match status" value="1"/>
</dbReference>
<dbReference type="InterPro" id="IPR002525">
    <property type="entry name" value="Transp_IS110-like_N"/>
</dbReference>
<evidence type="ECO:0000313" key="4">
    <source>
        <dbReference type="Proteomes" id="UP000830115"/>
    </source>
</evidence>
<dbReference type="PANTHER" id="PTHR33055:SF16">
    <property type="entry name" value="TRANSPOSASE FOR INSERTION SEQUENCE ELEMENT IS1547"/>
    <property type="match status" value="1"/>
</dbReference>
<proteinExistence type="predicted"/>
<feature type="domain" description="Transposase IS116/IS110/IS902 C-terminal" evidence="2">
    <location>
        <begin position="238"/>
        <end position="314"/>
    </location>
</feature>
<dbReference type="RefSeq" id="WP_248861295.1">
    <property type="nucleotide sequence ID" value="NZ_CP086322.1"/>
</dbReference>
<evidence type="ECO:0000259" key="2">
    <source>
        <dbReference type="Pfam" id="PF02371"/>
    </source>
</evidence>
<feature type="domain" description="Transposase IS110-like N-terminal" evidence="1">
    <location>
        <begin position="15"/>
        <end position="160"/>
    </location>
</feature>
<dbReference type="Proteomes" id="UP000830115">
    <property type="component" value="Chromosome"/>
</dbReference>
<dbReference type="InterPro" id="IPR003346">
    <property type="entry name" value="Transposase_20"/>
</dbReference>
<sequence>MTSILQAEPTGKVVVGVDTHKYVHTAVAVDTVGGVQGTTSVSADRGGYEQLETWARQFGQVLAFGVEGTGSYGAGLASHLRRHGHKLVEVNRPDRRVRRQRGKSDPIDAENAARAVLAGTATATPKSAEGSVEMIRHLKIARDGAVKARTQAMVTLKALIVTVPDELRQQLQSLSKMALIERCAGLRPGPVTSPSASAKHSIRAMARRWKDLHDEVKEHDALLGELTKAHAPDLVDAFGIGADTAAEVLVTIGDNPERIRSQAAFAKLAGVCPIPASSGKTNRHRLNRGGHRQLNSALYRVVIVRMRFHQPTIDYVTRRTAEGKTKQEIIRCLKRYLAREIYQHIKAKQPPTQST</sequence>
<reference evidence="3" key="1">
    <citation type="submission" date="2021-10" db="EMBL/GenBank/DDBJ databases">
        <title>Streptomyces nigrumlapis sp.nov.,an antimicrobial producing actinobacterium isolated from Black Gobi rocks.</title>
        <authorList>
            <person name="Wen Y."/>
            <person name="Zhang W."/>
            <person name="Liu X.G."/>
        </authorList>
    </citation>
    <scope>NUCLEOTIDE SEQUENCE</scope>
    <source>
        <strain evidence="3">ST13-2-2</strain>
    </source>
</reference>
<protein>
    <submittedName>
        <fullName evidence="3">IS110 family transposase</fullName>
    </submittedName>
</protein>
<accession>A0ABY4M110</accession>
<dbReference type="NCBIfam" id="NF033542">
    <property type="entry name" value="transpos_IS110"/>
    <property type="match status" value="1"/>
</dbReference>
<organism evidence="3 4">
    <name type="scientific">Streptomyces halobius</name>
    <dbReference type="NCBI Taxonomy" id="2879846"/>
    <lineage>
        <taxon>Bacteria</taxon>
        <taxon>Bacillati</taxon>
        <taxon>Actinomycetota</taxon>
        <taxon>Actinomycetes</taxon>
        <taxon>Kitasatosporales</taxon>
        <taxon>Streptomycetaceae</taxon>
        <taxon>Streptomyces</taxon>
    </lineage>
</organism>
<gene>
    <name evidence="3" type="ORF">K9S39_00310</name>
</gene>